<feature type="signal peptide" evidence="1">
    <location>
        <begin position="1"/>
        <end position="18"/>
    </location>
</feature>
<organism evidence="2 3">
    <name type="scientific">Gymnopus androsaceus JB14</name>
    <dbReference type="NCBI Taxonomy" id="1447944"/>
    <lineage>
        <taxon>Eukaryota</taxon>
        <taxon>Fungi</taxon>
        <taxon>Dikarya</taxon>
        <taxon>Basidiomycota</taxon>
        <taxon>Agaricomycotina</taxon>
        <taxon>Agaricomycetes</taxon>
        <taxon>Agaricomycetidae</taxon>
        <taxon>Agaricales</taxon>
        <taxon>Marasmiineae</taxon>
        <taxon>Omphalotaceae</taxon>
        <taxon>Gymnopus</taxon>
    </lineage>
</organism>
<dbReference type="Proteomes" id="UP000799118">
    <property type="component" value="Unassembled WGS sequence"/>
</dbReference>
<dbReference type="EMBL" id="ML770823">
    <property type="protein sequence ID" value="KAE9382951.1"/>
    <property type="molecule type" value="Genomic_DNA"/>
</dbReference>
<keyword evidence="3" id="KW-1185">Reference proteome</keyword>
<dbReference type="AlphaFoldDB" id="A0A6A4GBT6"/>
<evidence type="ECO:0000256" key="1">
    <source>
        <dbReference type="SAM" id="SignalP"/>
    </source>
</evidence>
<feature type="chain" id="PRO_5025433321" evidence="1">
    <location>
        <begin position="19"/>
        <end position="205"/>
    </location>
</feature>
<gene>
    <name evidence="2" type="ORF">BT96DRAFT_930095</name>
</gene>
<evidence type="ECO:0000313" key="2">
    <source>
        <dbReference type="EMBL" id="KAE9382951.1"/>
    </source>
</evidence>
<sequence>MKFTSIVLAAASLLLVGATPMKRDKEVCPGQVIVSETFVGADNNVKLSQVFCPENVANRTLSARQSGGPILDVCGDTCNTFCFTPSGGGPDPNDCTVIAEAMLYLFVQNEALADFSVGTGSGVIFQLFFFALHSLIRSLSRCQTLFVNQDSITESYCYVDWAAIINYVAPNCQSTQNAHGGLCLAADEQWFIQLRLSTARSVIHG</sequence>
<protein>
    <submittedName>
        <fullName evidence="2">Uncharacterized protein</fullName>
    </submittedName>
</protein>
<dbReference type="OrthoDB" id="3226519at2759"/>
<name>A0A6A4GBT6_9AGAR</name>
<evidence type="ECO:0000313" key="3">
    <source>
        <dbReference type="Proteomes" id="UP000799118"/>
    </source>
</evidence>
<accession>A0A6A4GBT6</accession>
<proteinExistence type="predicted"/>
<reference evidence="2" key="1">
    <citation type="journal article" date="2019" name="Environ. Microbiol.">
        <title>Fungal ecological strategies reflected in gene transcription - a case study of two litter decomposers.</title>
        <authorList>
            <person name="Barbi F."/>
            <person name="Kohler A."/>
            <person name="Barry K."/>
            <person name="Baskaran P."/>
            <person name="Daum C."/>
            <person name="Fauchery L."/>
            <person name="Ihrmark K."/>
            <person name="Kuo A."/>
            <person name="LaButti K."/>
            <person name="Lipzen A."/>
            <person name="Morin E."/>
            <person name="Grigoriev I.V."/>
            <person name="Henrissat B."/>
            <person name="Lindahl B."/>
            <person name="Martin F."/>
        </authorList>
    </citation>
    <scope>NUCLEOTIDE SEQUENCE</scope>
    <source>
        <strain evidence="2">JB14</strain>
    </source>
</reference>
<keyword evidence="1" id="KW-0732">Signal</keyword>